<dbReference type="PANTHER" id="PTHR36439:SF1">
    <property type="entry name" value="DUF1697 DOMAIN-CONTAINING PROTEIN"/>
    <property type="match status" value="1"/>
</dbReference>
<dbReference type="Gene3D" id="3.30.70.1280">
    <property type="entry name" value="SP0830-like domains"/>
    <property type="match status" value="1"/>
</dbReference>
<dbReference type="Pfam" id="PF08002">
    <property type="entry name" value="DUF1697"/>
    <property type="match status" value="1"/>
</dbReference>
<keyword evidence="2" id="KW-1185">Reference proteome</keyword>
<protein>
    <recommendedName>
        <fullName evidence="3">Pyridoxamine 5-phosphate oxidase</fullName>
    </recommendedName>
</protein>
<reference evidence="1 2" key="1">
    <citation type="submission" date="2014-11" db="EMBL/GenBank/DDBJ databases">
        <title>Genome sequence of Microbacterium mangrovi MUSC 115(T).</title>
        <authorList>
            <person name="Lee L.-H."/>
        </authorList>
    </citation>
    <scope>NUCLEOTIDE SEQUENCE [LARGE SCALE GENOMIC DNA]</scope>
    <source>
        <strain evidence="1 2">MUSC 115</strain>
    </source>
</reference>
<organism evidence="1 2">
    <name type="scientific">Microbacterium mangrovi</name>
    <dbReference type="NCBI Taxonomy" id="1348253"/>
    <lineage>
        <taxon>Bacteria</taxon>
        <taxon>Bacillati</taxon>
        <taxon>Actinomycetota</taxon>
        <taxon>Actinomycetes</taxon>
        <taxon>Micrococcales</taxon>
        <taxon>Microbacteriaceae</taxon>
        <taxon>Microbacterium</taxon>
    </lineage>
</organism>
<accession>A0A0B2A740</accession>
<dbReference type="InterPro" id="IPR012545">
    <property type="entry name" value="DUF1697"/>
</dbReference>
<evidence type="ECO:0000313" key="1">
    <source>
        <dbReference type="EMBL" id="KHK97367.1"/>
    </source>
</evidence>
<sequence length="184" mass="19756">MATNDQVWVALLRGVNVGGITIRSADLAALFTDLGFGEVKTFLASGNVRFRASGVRTGLKKRIEAALQDRFGYDAWIVLVTREELADAVASFPFDAADASRQPYVVFCADASARTAVLEAAAHTDPPLDPEEDPVAPGPGVVYWSPAKGRTLDTPFAKAMARSSAPFRTSTTTRNLRTLQKILA</sequence>
<dbReference type="EMBL" id="JTDK01000010">
    <property type="protein sequence ID" value="KHK97367.1"/>
    <property type="molecule type" value="Genomic_DNA"/>
</dbReference>
<dbReference type="STRING" id="1348253.LK09_11285"/>
<dbReference type="AlphaFoldDB" id="A0A0B2A740"/>
<evidence type="ECO:0008006" key="3">
    <source>
        <dbReference type="Google" id="ProtNLM"/>
    </source>
</evidence>
<name>A0A0B2A740_9MICO</name>
<dbReference type="PANTHER" id="PTHR36439">
    <property type="entry name" value="BLL4334 PROTEIN"/>
    <property type="match status" value="1"/>
</dbReference>
<dbReference type="PIRSF" id="PIRSF008502">
    <property type="entry name" value="UCP008502"/>
    <property type="match status" value="1"/>
</dbReference>
<dbReference type="RefSeq" id="WP_039399312.1">
    <property type="nucleotide sequence ID" value="NZ_JTDK01000010.1"/>
</dbReference>
<comment type="caution">
    <text evidence="1">The sequence shown here is derived from an EMBL/GenBank/DDBJ whole genome shotgun (WGS) entry which is preliminary data.</text>
</comment>
<proteinExistence type="predicted"/>
<dbReference type="Proteomes" id="UP000031030">
    <property type="component" value="Unassembled WGS sequence"/>
</dbReference>
<dbReference type="OrthoDB" id="9806494at2"/>
<gene>
    <name evidence="1" type="ORF">LK09_11285</name>
</gene>
<dbReference type="SUPFAM" id="SSF160379">
    <property type="entry name" value="SP0830-like"/>
    <property type="match status" value="1"/>
</dbReference>
<evidence type="ECO:0000313" key="2">
    <source>
        <dbReference type="Proteomes" id="UP000031030"/>
    </source>
</evidence>